<reference evidence="6 7" key="1">
    <citation type="journal article" date="2003" name="Proc. Natl. Acad. Sci. U.S.A.">
        <title>The complete genome sequence of the carcinogenic bacterium Helicobacter hepaticus.</title>
        <authorList>
            <person name="Suerbaum S."/>
            <person name="Josenhans C."/>
            <person name="Sterzenbach T."/>
            <person name="Drescher B."/>
            <person name="Brandt P."/>
            <person name="Bell M."/>
            <person name="Droege M."/>
            <person name="Fartmann B."/>
            <person name="Fischer H.-P."/>
            <person name="Ge Z."/>
            <person name="Hoerster A."/>
            <person name="Holland R."/>
            <person name="Klein K."/>
            <person name="Koenig J."/>
            <person name="Macko L."/>
            <person name="Mendz G.L."/>
            <person name="Nyakatura G."/>
            <person name="Schauer D.B."/>
            <person name="Shen Z."/>
            <person name="Weber J."/>
            <person name="Frosch M."/>
            <person name="Fox J.G."/>
        </authorList>
    </citation>
    <scope>NUCLEOTIDE SEQUENCE [LARGE SCALE GENOMIC DNA]</scope>
    <source>
        <strain evidence="7">ATCC 51449 / 3B1</strain>
    </source>
</reference>
<dbReference type="EMBL" id="AE017125">
    <property type="protein sequence ID" value="AAP76602.1"/>
    <property type="molecule type" value="Genomic_DNA"/>
</dbReference>
<keyword evidence="4" id="KW-0408">Iron</keyword>
<dbReference type="STRING" id="235279.HH_0005"/>
<proteinExistence type="inferred from homology"/>
<feature type="domain" description="Hemerythrin-like" evidence="5">
    <location>
        <begin position="14"/>
        <end position="123"/>
    </location>
</feature>
<dbReference type="InterPro" id="IPR050669">
    <property type="entry name" value="Hemerythrin"/>
</dbReference>
<dbReference type="OrthoDB" id="9774644at2"/>
<dbReference type="Pfam" id="PF01814">
    <property type="entry name" value="Hemerythrin"/>
    <property type="match status" value="1"/>
</dbReference>
<dbReference type="PANTHER" id="PTHR37164:SF1">
    <property type="entry name" value="BACTERIOHEMERYTHRIN"/>
    <property type="match status" value="1"/>
</dbReference>
<dbReference type="Proteomes" id="UP000002495">
    <property type="component" value="Chromosome"/>
</dbReference>
<dbReference type="AlphaFoldDB" id="Q7VK87"/>
<evidence type="ECO:0000256" key="1">
    <source>
        <dbReference type="ARBA" id="ARBA00010587"/>
    </source>
</evidence>
<evidence type="ECO:0000313" key="7">
    <source>
        <dbReference type="Proteomes" id="UP000002495"/>
    </source>
</evidence>
<sequence>MLPRWSDDFSVHHQIIDEQHQKLFALAHRAYKAANGHVAVNDIKNILIEFFDYMKTHFKDEEEYMKAIGFPQLEEHKKIHRQIVNDMAGMVKNVHSVDVLKEMIATIAKDWLLTHILQEDMRIEKYRRKAQRNSPATQPQRFYIYTCACPGKEHKLTEAIHTFVKNSKSGIHCKECHCTIAFQHILE</sequence>
<organism evidence="6 7">
    <name type="scientific">Helicobacter hepaticus (strain ATCC 51449 / 3B1)</name>
    <dbReference type="NCBI Taxonomy" id="235279"/>
    <lineage>
        <taxon>Bacteria</taxon>
        <taxon>Pseudomonadati</taxon>
        <taxon>Campylobacterota</taxon>
        <taxon>Epsilonproteobacteria</taxon>
        <taxon>Campylobacterales</taxon>
        <taxon>Helicobacteraceae</taxon>
        <taxon>Helicobacter</taxon>
    </lineage>
</organism>
<dbReference type="CDD" id="cd12107">
    <property type="entry name" value="Hemerythrin"/>
    <property type="match status" value="1"/>
</dbReference>
<dbReference type="InterPro" id="IPR012827">
    <property type="entry name" value="Hemerythrin_metal-bd"/>
</dbReference>
<dbReference type="NCBIfam" id="TIGR02481">
    <property type="entry name" value="hemeryth_dom"/>
    <property type="match status" value="1"/>
</dbReference>
<dbReference type="eggNOG" id="COG2703">
    <property type="taxonomic scope" value="Bacteria"/>
</dbReference>
<dbReference type="InterPro" id="IPR035938">
    <property type="entry name" value="Hemerythrin-like_sf"/>
</dbReference>
<protein>
    <recommendedName>
        <fullName evidence="5">Hemerythrin-like domain-containing protein</fullName>
    </recommendedName>
</protein>
<dbReference type="InterPro" id="IPR012312">
    <property type="entry name" value="Hemerythrin-like"/>
</dbReference>
<dbReference type="RefSeq" id="WP_011114848.1">
    <property type="nucleotide sequence ID" value="NC_004917.1"/>
</dbReference>
<keyword evidence="2" id="KW-0561">Oxygen transport</keyword>
<evidence type="ECO:0000259" key="5">
    <source>
        <dbReference type="Pfam" id="PF01814"/>
    </source>
</evidence>
<dbReference type="Gene3D" id="1.20.120.50">
    <property type="entry name" value="Hemerythrin-like"/>
    <property type="match status" value="1"/>
</dbReference>
<evidence type="ECO:0000256" key="3">
    <source>
        <dbReference type="ARBA" id="ARBA00022723"/>
    </source>
</evidence>
<evidence type="ECO:0000313" key="6">
    <source>
        <dbReference type="EMBL" id="AAP76602.1"/>
    </source>
</evidence>
<dbReference type="SUPFAM" id="SSF47188">
    <property type="entry name" value="Hemerythrin-like"/>
    <property type="match status" value="1"/>
</dbReference>
<dbReference type="HOGENOM" id="CLU_086902_0_0_7"/>
<dbReference type="PANTHER" id="PTHR37164">
    <property type="entry name" value="BACTERIOHEMERYTHRIN"/>
    <property type="match status" value="1"/>
</dbReference>
<accession>Q7VK87</accession>
<dbReference type="PROSITE" id="PS00550">
    <property type="entry name" value="HEMERYTHRINS"/>
    <property type="match status" value="1"/>
</dbReference>
<gene>
    <name evidence="6" type="ordered locus">HH_0005</name>
</gene>
<keyword evidence="3" id="KW-0479">Metal-binding</keyword>
<dbReference type="GO" id="GO:0046872">
    <property type="term" value="F:metal ion binding"/>
    <property type="evidence" value="ECO:0007669"/>
    <property type="project" value="UniProtKB-KW"/>
</dbReference>
<evidence type="ECO:0000256" key="4">
    <source>
        <dbReference type="ARBA" id="ARBA00023004"/>
    </source>
</evidence>
<dbReference type="KEGG" id="hhe:HH_0005"/>
<comment type="similarity">
    <text evidence="1">Belongs to the hemerythrin family.</text>
</comment>
<dbReference type="NCBIfam" id="NF033749">
    <property type="entry name" value="bact_hemeryth"/>
    <property type="match status" value="1"/>
</dbReference>
<name>Q7VK87_HELHP</name>
<dbReference type="InterPro" id="IPR016131">
    <property type="entry name" value="Haemerythrin_Fe_BS"/>
</dbReference>
<dbReference type="GO" id="GO:0005344">
    <property type="term" value="F:oxygen carrier activity"/>
    <property type="evidence" value="ECO:0007669"/>
    <property type="project" value="UniProtKB-KW"/>
</dbReference>
<keyword evidence="2" id="KW-0813">Transport</keyword>
<keyword evidence="7" id="KW-1185">Reference proteome</keyword>
<evidence type="ECO:0000256" key="2">
    <source>
        <dbReference type="ARBA" id="ARBA00022621"/>
    </source>
</evidence>